<evidence type="ECO:0000313" key="1">
    <source>
        <dbReference type="EMBL" id="HAN26361.1"/>
    </source>
</evidence>
<comment type="caution">
    <text evidence="1">The sequence shown here is derived from an EMBL/GenBank/DDBJ whole genome shotgun (WGS) entry which is preliminary data.</text>
</comment>
<protein>
    <submittedName>
        <fullName evidence="1">Uncharacterized protein</fullName>
    </submittedName>
</protein>
<proteinExistence type="predicted"/>
<organism evidence="1 2">
    <name type="scientific">Haliea salexigens</name>
    <dbReference type="NCBI Taxonomy" id="287487"/>
    <lineage>
        <taxon>Bacteria</taxon>
        <taxon>Pseudomonadati</taxon>
        <taxon>Pseudomonadota</taxon>
        <taxon>Gammaproteobacteria</taxon>
        <taxon>Cellvibrionales</taxon>
        <taxon>Halieaceae</taxon>
        <taxon>Haliea</taxon>
    </lineage>
</organism>
<dbReference type="Proteomes" id="UP000259273">
    <property type="component" value="Unassembled WGS sequence"/>
</dbReference>
<gene>
    <name evidence="1" type="ORF">DCP75_01230</name>
</gene>
<dbReference type="AlphaFoldDB" id="A0A3C1KIC3"/>
<evidence type="ECO:0000313" key="2">
    <source>
        <dbReference type="Proteomes" id="UP000259273"/>
    </source>
</evidence>
<accession>A0A3C1KIC3</accession>
<dbReference type="EMBL" id="DMND01000022">
    <property type="protein sequence ID" value="HAN26361.1"/>
    <property type="molecule type" value="Genomic_DNA"/>
</dbReference>
<reference evidence="1 2" key="1">
    <citation type="journal article" date="2018" name="Nat. Biotechnol.">
        <title>A standardized bacterial taxonomy based on genome phylogeny substantially revises the tree of life.</title>
        <authorList>
            <person name="Parks D.H."/>
            <person name="Chuvochina M."/>
            <person name="Waite D.W."/>
            <person name="Rinke C."/>
            <person name="Skarshewski A."/>
            <person name="Chaumeil P.A."/>
            <person name="Hugenholtz P."/>
        </authorList>
    </citation>
    <scope>NUCLEOTIDE SEQUENCE [LARGE SCALE GENOMIC DNA]</scope>
    <source>
        <strain evidence="1">UBA9158</strain>
    </source>
</reference>
<sequence>MSQAVKCLRTTKTPEHIRTQNNSKAPLNGLVGAFRLELTSVIYTVFAMPFDRLTLKMMDDGKVLIGKP</sequence>
<name>A0A3C1KIC3_9GAMM</name>